<dbReference type="AlphaFoldDB" id="A0A2S8SXF5"/>
<sequence>MRKWPLFLAATGFCCALLTRGGAQIVAPEPPDFPPRRPRPPFPWPRPIPPSLTALKLESQNAKVEIRGPLASVHLRQTLRNPTERALEGSYLFALPPGAAVSNFAMTMNGKRLDAEILDGDKAREIYQGIVQKMRDPAIFEFVGRGVARVKIFPVPARGNVEIELDYAQSIEGNRFDLPLRSPQNAGDKDQGNAAKSSVEINLQGADLRAIYSPTHKIETRRNGQKTVVSGEFSDSEKDFSLLWTRGQEKIGLDLFAGQTVGEDGTFLLLAAPDSAISKAEIEAKDVIFVFDTSGSMEGEKIGQARRALKTLLGSLSAKDRFGIVTFSSSARFFRENMVDASKTNLDAARTFADGIKALGGTNISEALQSAFKMTQKSARPQQIVFLTDGQPTVGQTNIDAILQEALSQNASKARVFTFGLGNDVNARLLDALASDNRGAADYVAPEEDIEVKVGALYEKIAFPVLADAQIDFGGLSVTDVYPPKLPDLFKGSQVTVFGRFHGALPQKISLTGQSNGQMSRFAGRVSPYASNDLPKLWATRKIGYLLEDARRQNRAVEGEVREEILKLSQKYGIVTPLTAALITEDGALPLSSSVFRSKSGIVGMAGNRTFNGNVNGAPRNNIPRAMQDSALFSARGQLAESGAAGIAASQKTRALREGRAEAAQGVKIIEGKTFTLVNGVWTDSDFEAKSTKNEERVVKFASNEYFELIRNPKLAQWLSVGERVVVVWNRKVLRIEP</sequence>
<keyword evidence="1" id="KW-0732">Signal</keyword>
<dbReference type="Proteomes" id="UP000237684">
    <property type="component" value="Unassembled WGS sequence"/>
</dbReference>
<keyword evidence="5" id="KW-1185">Reference proteome</keyword>
<dbReference type="EMBL" id="NIGF01000001">
    <property type="protein sequence ID" value="PQV65448.1"/>
    <property type="molecule type" value="Genomic_DNA"/>
</dbReference>
<dbReference type="SUPFAM" id="SSF53300">
    <property type="entry name" value="vWA-like"/>
    <property type="match status" value="1"/>
</dbReference>
<dbReference type="InterPro" id="IPR036465">
    <property type="entry name" value="vWFA_dom_sf"/>
</dbReference>
<evidence type="ECO:0000313" key="5">
    <source>
        <dbReference type="Proteomes" id="UP000237684"/>
    </source>
</evidence>
<dbReference type="Pfam" id="PF13768">
    <property type="entry name" value="VWA_3"/>
    <property type="match status" value="1"/>
</dbReference>
<feature type="signal peptide" evidence="1">
    <location>
        <begin position="1"/>
        <end position="23"/>
    </location>
</feature>
<evidence type="ECO:0000259" key="3">
    <source>
        <dbReference type="PROSITE" id="PS51468"/>
    </source>
</evidence>
<dbReference type="OrthoDB" id="9784383at2"/>
<evidence type="ECO:0000256" key="1">
    <source>
        <dbReference type="SAM" id="SignalP"/>
    </source>
</evidence>
<feature type="domain" description="VWFA" evidence="2">
    <location>
        <begin position="286"/>
        <end position="461"/>
    </location>
</feature>
<dbReference type="InterPro" id="IPR002035">
    <property type="entry name" value="VWF_A"/>
</dbReference>
<accession>A0A2S8SXF5</accession>
<protein>
    <submittedName>
        <fullName evidence="4">Ca-activated chloride channel family protein</fullName>
    </submittedName>
</protein>
<feature type="domain" description="VIT" evidence="3">
    <location>
        <begin position="41"/>
        <end position="169"/>
    </location>
</feature>
<dbReference type="RefSeq" id="WP_105482183.1">
    <property type="nucleotide sequence ID" value="NZ_NIGF01000001.1"/>
</dbReference>
<dbReference type="SMART" id="SM00609">
    <property type="entry name" value="VIT"/>
    <property type="match status" value="1"/>
</dbReference>
<dbReference type="PANTHER" id="PTHR45737:SF6">
    <property type="entry name" value="VON WILLEBRAND FACTOR A DOMAIN-CONTAINING PROTEIN 5A"/>
    <property type="match status" value="1"/>
</dbReference>
<dbReference type="SMART" id="SM00327">
    <property type="entry name" value="VWA"/>
    <property type="match status" value="1"/>
</dbReference>
<reference evidence="4 5" key="1">
    <citation type="journal article" date="2018" name="Syst. Appl. Microbiol.">
        <title>Abditibacterium utsteinense sp. nov., the first cultivated member of candidate phylum FBP, isolated from ice-free Antarctic soil samples.</title>
        <authorList>
            <person name="Tahon G."/>
            <person name="Tytgat B."/>
            <person name="Lebbe L."/>
            <person name="Carlier A."/>
            <person name="Willems A."/>
        </authorList>
    </citation>
    <scope>NUCLEOTIDE SEQUENCE [LARGE SCALE GENOMIC DNA]</scope>
    <source>
        <strain evidence="4 5">LMG 29911</strain>
    </source>
</reference>
<evidence type="ECO:0000259" key="2">
    <source>
        <dbReference type="PROSITE" id="PS50234"/>
    </source>
</evidence>
<name>A0A2S8SXF5_9BACT</name>
<gene>
    <name evidence="4" type="ORF">B1R32_101190</name>
</gene>
<dbReference type="Gene3D" id="3.40.50.410">
    <property type="entry name" value="von Willebrand factor, type A domain"/>
    <property type="match status" value="1"/>
</dbReference>
<dbReference type="Pfam" id="PF08487">
    <property type="entry name" value="VIT"/>
    <property type="match status" value="1"/>
</dbReference>
<organism evidence="4 5">
    <name type="scientific">Abditibacterium utsteinense</name>
    <dbReference type="NCBI Taxonomy" id="1960156"/>
    <lineage>
        <taxon>Bacteria</taxon>
        <taxon>Pseudomonadati</taxon>
        <taxon>Abditibacteriota</taxon>
        <taxon>Abditibacteriia</taxon>
        <taxon>Abditibacteriales</taxon>
        <taxon>Abditibacteriaceae</taxon>
        <taxon>Abditibacterium</taxon>
    </lineage>
</organism>
<dbReference type="PROSITE" id="PS51468">
    <property type="entry name" value="VIT"/>
    <property type="match status" value="1"/>
</dbReference>
<dbReference type="PROSITE" id="PS50234">
    <property type="entry name" value="VWFA"/>
    <property type="match status" value="1"/>
</dbReference>
<evidence type="ECO:0000313" key="4">
    <source>
        <dbReference type="EMBL" id="PQV65448.1"/>
    </source>
</evidence>
<comment type="caution">
    <text evidence="4">The sequence shown here is derived from an EMBL/GenBank/DDBJ whole genome shotgun (WGS) entry which is preliminary data.</text>
</comment>
<dbReference type="InParanoid" id="A0A2S8SXF5"/>
<proteinExistence type="predicted"/>
<feature type="chain" id="PRO_5015670999" evidence="1">
    <location>
        <begin position="24"/>
        <end position="738"/>
    </location>
</feature>
<dbReference type="PANTHER" id="PTHR45737">
    <property type="entry name" value="VON WILLEBRAND FACTOR A DOMAIN-CONTAINING PROTEIN 5A"/>
    <property type="match status" value="1"/>
</dbReference>
<dbReference type="InterPro" id="IPR013694">
    <property type="entry name" value="VIT"/>
</dbReference>